<evidence type="ECO:0000313" key="6">
    <source>
        <dbReference type="Proteomes" id="UP000441208"/>
    </source>
</evidence>
<comment type="caution">
    <text evidence="4">The sequence shown here is derived from an EMBL/GenBank/DDBJ whole genome shotgun (WGS) entry which is preliminary data.</text>
</comment>
<evidence type="ECO:0000313" key="5">
    <source>
        <dbReference type="Proteomes" id="UP000440367"/>
    </source>
</evidence>
<dbReference type="EMBL" id="QXGC01002650">
    <property type="protein sequence ID" value="KAE9183414.1"/>
    <property type="molecule type" value="Genomic_DNA"/>
</dbReference>
<dbReference type="Proteomes" id="UP000440367">
    <property type="component" value="Unassembled WGS sequence"/>
</dbReference>
<dbReference type="EMBL" id="QXGD01000369">
    <property type="protein sequence ID" value="KAE9241705.1"/>
    <property type="molecule type" value="Genomic_DNA"/>
</dbReference>
<evidence type="ECO:0000259" key="1">
    <source>
        <dbReference type="Pfam" id="PF05699"/>
    </source>
</evidence>
<protein>
    <recommendedName>
        <fullName evidence="1">HAT C-terminal dimerisation domain-containing protein</fullName>
    </recommendedName>
</protein>
<dbReference type="EMBL" id="QXFZ01000364">
    <property type="protein sequence ID" value="KAE9119326.1"/>
    <property type="molecule type" value="Genomic_DNA"/>
</dbReference>
<dbReference type="AlphaFoldDB" id="A0A6A3ZSG5"/>
<dbReference type="Proteomes" id="UP000441208">
    <property type="component" value="Unassembled WGS sequence"/>
</dbReference>
<dbReference type="InterPro" id="IPR012337">
    <property type="entry name" value="RNaseH-like_sf"/>
</dbReference>
<feature type="domain" description="HAT C-terminal dimerisation" evidence="1">
    <location>
        <begin position="75"/>
        <end position="138"/>
    </location>
</feature>
<accession>A0A6A3ZSG5</accession>
<gene>
    <name evidence="4" type="ORF">PF002_g9111</name>
    <name evidence="3" type="ORF">PF004_g23956</name>
    <name evidence="2" type="ORF">PF007_g8597</name>
</gene>
<name>A0A6A3ZSG5_9STRA</name>
<evidence type="ECO:0000313" key="4">
    <source>
        <dbReference type="EMBL" id="KAE9241705.1"/>
    </source>
</evidence>
<dbReference type="Proteomes" id="UP000476176">
    <property type="component" value="Unassembled WGS sequence"/>
</dbReference>
<dbReference type="Pfam" id="PF05699">
    <property type="entry name" value="Dimer_Tnp_hAT"/>
    <property type="match status" value="1"/>
</dbReference>
<proteinExistence type="predicted"/>
<evidence type="ECO:0000313" key="7">
    <source>
        <dbReference type="Proteomes" id="UP000476176"/>
    </source>
</evidence>
<dbReference type="InterPro" id="IPR008906">
    <property type="entry name" value="HATC_C_dom"/>
</dbReference>
<sequence length="177" mass="20195">MGIAYLLDPNTNPSGFIDNDEADSIAEACKFASRTGMLDRLGITHEQLNCWLHAFAFEKRGWTEADKRRNAGVFPRHWWETRQNAGEKYMALSQLADLVFSIPTSSASSERAWSIFDYIHTKKRNRLSIIKVEMLAYVYVNSPKSADVTQDLALLQTYPEVDEHDVEVSNHEEVLVL</sequence>
<dbReference type="SUPFAM" id="SSF53098">
    <property type="entry name" value="Ribonuclease H-like"/>
    <property type="match status" value="1"/>
</dbReference>
<organism evidence="4 5">
    <name type="scientific">Phytophthora fragariae</name>
    <dbReference type="NCBI Taxonomy" id="53985"/>
    <lineage>
        <taxon>Eukaryota</taxon>
        <taxon>Sar</taxon>
        <taxon>Stramenopiles</taxon>
        <taxon>Oomycota</taxon>
        <taxon>Peronosporomycetes</taxon>
        <taxon>Peronosporales</taxon>
        <taxon>Peronosporaceae</taxon>
        <taxon>Phytophthora</taxon>
    </lineage>
</organism>
<evidence type="ECO:0000313" key="3">
    <source>
        <dbReference type="EMBL" id="KAE9183414.1"/>
    </source>
</evidence>
<reference evidence="5 6" key="1">
    <citation type="submission" date="2018-08" db="EMBL/GenBank/DDBJ databases">
        <title>Genomic investigation of the strawberry pathogen Phytophthora fragariae indicates pathogenicity is determined by transcriptional variation in three key races.</title>
        <authorList>
            <person name="Adams T.M."/>
            <person name="Armitage A.D."/>
            <person name="Sobczyk M.K."/>
            <person name="Bates H.J."/>
            <person name="Dunwell J.M."/>
            <person name="Nellist C.F."/>
            <person name="Harrison R.J."/>
        </authorList>
    </citation>
    <scope>NUCLEOTIDE SEQUENCE [LARGE SCALE GENOMIC DNA]</scope>
    <source>
        <strain evidence="4 5">BC-1</strain>
        <strain evidence="3 7">BC-23</strain>
        <strain evidence="2 6">NOV-71</strain>
    </source>
</reference>
<evidence type="ECO:0000313" key="2">
    <source>
        <dbReference type="EMBL" id="KAE9119326.1"/>
    </source>
</evidence>
<dbReference type="GO" id="GO:0046983">
    <property type="term" value="F:protein dimerization activity"/>
    <property type="evidence" value="ECO:0007669"/>
    <property type="project" value="InterPro"/>
</dbReference>